<evidence type="ECO:0000313" key="4">
    <source>
        <dbReference type="Proteomes" id="UP000001505"/>
    </source>
</evidence>
<gene>
    <name evidence="3" type="ordered locus">wcw_1606</name>
</gene>
<reference evidence="3 4" key="1">
    <citation type="journal article" date="2010" name="PLoS ONE">
        <title>The Waddlia genome: a window into chlamydial biology.</title>
        <authorList>
            <person name="Bertelli C."/>
            <person name="Collyn F."/>
            <person name="Croxatto A."/>
            <person name="Ruckert C."/>
            <person name="Polkinghorne A."/>
            <person name="Kebbi-Beghdadi C."/>
            <person name="Goesmann A."/>
            <person name="Vaughan L."/>
            <person name="Greub G."/>
        </authorList>
    </citation>
    <scope>NUCLEOTIDE SEQUENCE [LARGE SCALE GENOMIC DNA]</scope>
    <source>
        <strain evidence="4">ATCC VR-1470 / WSU 86-1044</strain>
    </source>
</reference>
<sequence length="220" mass="25046">MAKTKKKDQGKLTEEMVENFIDEKLEQFKGKLNQEELEMQRQALKEVFIKGRPPRHAMGISPDFMNVLYAFAYNAYNAGKYEDAHNTFKMLNFLEPLTPKYLHGLAASLHKMKKYNEAVEMYFTLAMVEEESPVPYFHIADCYEKLGNPGGILIGLGGAISRCGEENKYAKIKQRCYAMMSKTKKEMGIADETPVLESEEEQDSGIFERLKEEAGSGLDT</sequence>
<name>D6YSA6_WADCW</name>
<dbReference type="SUPFAM" id="SSF48452">
    <property type="entry name" value="TPR-like"/>
    <property type="match status" value="1"/>
</dbReference>
<dbReference type="Pfam" id="PF07720">
    <property type="entry name" value="TPR_3"/>
    <property type="match status" value="2"/>
</dbReference>
<keyword evidence="4" id="KW-1185">Reference proteome</keyword>
<organism evidence="3 4">
    <name type="scientific">Waddlia chondrophila (strain ATCC VR-1470 / WSU 86-1044)</name>
    <dbReference type="NCBI Taxonomy" id="716544"/>
    <lineage>
        <taxon>Bacteria</taxon>
        <taxon>Pseudomonadati</taxon>
        <taxon>Chlamydiota</taxon>
        <taxon>Chlamydiia</taxon>
        <taxon>Parachlamydiales</taxon>
        <taxon>Waddliaceae</taxon>
        <taxon>Waddlia</taxon>
    </lineage>
</organism>
<dbReference type="HOGENOM" id="CLU_093829_2_0_0"/>
<dbReference type="RefSeq" id="WP_013182657.1">
    <property type="nucleotide sequence ID" value="NC_014225.1"/>
</dbReference>
<proteinExistence type="inferred from homology"/>
<dbReference type="Proteomes" id="UP000001505">
    <property type="component" value="Chromosome"/>
</dbReference>
<dbReference type="InterPro" id="IPR011716">
    <property type="entry name" value="TPR-3"/>
</dbReference>
<dbReference type="Gene3D" id="1.25.40.10">
    <property type="entry name" value="Tetratricopeptide repeat domain"/>
    <property type="match status" value="1"/>
</dbReference>
<dbReference type="KEGG" id="wch:wcw_1606"/>
<dbReference type="PRINTS" id="PR01595">
    <property type="entry name" value="SYCDCHAPRONE"/>
</dbReference>
<dbReference type="AlphaFoldDB" id="D6YSA6"/>
<dbReference type="EMBL" id="CP001928">
    <property type="protein sequence ID" value="ADI38951.1"/>
    <property type="molecule type" value="Genomic_DNA"/>
</dbReference>
<accession>D6YSA6</accession>
<protein>
    <submittedName>
        <fullName evidence="3">Putative LcrH/SycD chaperone family protein</fullName>
    </submittedName>
</protein>
<evidence type="ECO:0000256" key="1">
    <source>
        <dbReference type="ARBA" id="ARBA00010244"/>
    </source>
</evidence>
<dbReference type="eggNOG" id="COG0457">
    <property type="taxonomic scope" value="Bacteria"/>
</dbReference>
<comment type="similarity">
    <text evidence="1">Belongs to the LcrH/SycD chaperone family.</text>
</comment>
<evidence type="ECO:0000313" key="3">
    <source>
        <dbReference type="EMBL" id="ADI38951.1"/>
    </source>
</evidence>
<feature type="region of interest" description="Disordered" evidence="2">
    <location>
        <begin position="190"/>
        <end position="220"/>
    </location>
</feature>
<dbReference type="InterPro" id="IPR011990">
    <property type="entry name" value="TPR-like_helical_dom_sf"/>
</dbReference>
<evidence type="ECO:0000256" key="2">
    <source>
        <dbReference type="SAM" id="MobiDB-lite"/>
    </source>
</evidence>
<dbReference type="NCBIfam" id="TIGR02552">
    <property type="entry name" value="LcrH_SycD"/>
    <property type="match status" value="1"/>
</dbReference>
<dbReference type="InterPro" id="IPR005415">
    <property type="entry name" value="T3SS_Ca_resp_chp_LcrH/SycD"/>
</dbReference>
<dbReference type="STRING" id="716544.wcw_1606"/>